<dbReference type="PANTHER" id="PTHR43185">
    <property type="entry name" value="FERROUS IRON TRANSPORT PROTEIN B"/>
    <property type="match status" value="1"/>
</dbReference>
<proteinExistence type="predicted"/>
<feature type="transmembrane region" description="Helical" evidence="2">
    <location>
        <begin position="640"/>
        <end position="660"/>
    </location>
</feature>
<keyword evidence="2" id="KW-1133">Transmembrane helix</keyword>
<name>A0A5C6AKV9_9BACT</name>
<evidence type="ECO:0000313" key="5">
    <source>
        <dbReference type="Proteomes" id="UP000316213"/>
    </source>
</evidence>
<dbReference type="AlphaFoldDB" id="A0A5C6AKV9"/>
<dbReference type="GO" id="GO:0005886">
    <property type="term" value="C:plasma membrane"/>
    <property type="evidence" value="ECO:0007669"/>
    <property type="project" value="TreeGrafter"/>
</dbReference>
<keyword evidence="2" id="KW-0812">Transmembrane</keyword>
<feature type="transmembrane region" description="Helical" evidence="2">
    <location>
        <begin position="382"/>
        <end position="404"/>
    </location>
</feature>
<dbReference type="InterPro" id="IPR006073">
    <property type="entry name" value="GTP-bd"/>
</dbReference>
<feature type="transmembrane region" description="Helical" evidence="2">
    <location>
        <begin position="447"/>
        <end position="471"/>
    </location>
</feature>
<dbReference type="InterPro" id="IPR027417">
    <property type="entry name" value="P-loop_NTPase"/>
</dbReference>
<dbReference type="InterPro" id="IPR011640">
    <property type="entry name" value="Fe2_transport_prot_B_C"/>
</dbReference>
<dbReference type="GO" id="GO:0015093">
    <property type="term" value="F:ferrous iron transmembrane transporter activity"/>
    <property type="evidence" value="ECO:0007669"/>
    <property type="project" value="InterPro"/>
</dbReference>
<dbReference type="PRINTS" id="PR00326">
    <property type="entry name" value="GTP1OBG"/>
</dbReference>
<protein>
    <submittedName>
        <fullName evidence="4">Ferrous iron transport protein B</fullName>
    </submittedName>
</protein>
<dbReference type="InterPro" id="IPR030389">
    <property type="entry name" value="G_FEOB_dom"/>
</dbReference>
<keyword evidence="5" id="KW-1185">Reference proteome</keyword>
<feature type="domain" description="FeoB-type G" evidence="3">
    <location>
        <begin position="39"/>
        <end position="205"/>
    </location>
</feature>
<dbReference type="GO" id="GO:0005525">
    <property type="term" value="F:GTP binding"/>
    <property type="evidence" value="ECO:0007669"/>
    <property type="project" value="InterPro"/>
</dbReference>
<dbReference type="RefSeq" id="WP_231602907.1">
    <property type="nucleotide sequence ID" value="NZ_SJPM01000003.1"/>
</dbReference>
<dbReference type="Pfam" id="PF02421">
    <property type="entry name" value="FeoB_N"/>
    <property type="match status" value="1"/>
</dbReference>
<gene>
    <name evidence="4" type="primary">feoB</name>
    <name evidence="4" type="ORF">Pla100_19890</name>
</gene>
<dbReference type="PROSITE" id="PS51711">
    <property type="entry name" value="G_FEOB"/>
    <property type="match status" value="1"/>
</dbReference>
<dbReference type="PANTHER" id="PTHR43185:SF1">
    <property type="entry name" value="FE(2+) TRANSPORTER FEOB"/>
    <property type="match status" value="1"/>
</dbReference>
<dbReference type="Gene3D" id="3.40.50.300">
    <property type="entry name" value="P-loop containing nucleotide triphosphate hydrolases"/>
    <property type="match status" value="1"/>
</dbReference>
<dbReference type="Proteomes" id="UP000316213">
    <property type="component" value="Unassembled WGS sequence"/>
</dbReference>
<evidence type="ECO:0000256" key="1">
    <source>
        <dbReference type="SAM" id="MobiDB-lite"/>
    </source>
</evidence>
<evidence type="ECO:0000259" key="3">
    <source>
        <dbReference type="PROSITE" id="PS51711"/>
    </source>
</evidence>
<feature type="transmembrane region" description="Helical" evidence="2">
    <location>
        <begin position="672"/>
        <end position="695"/>
    </location>
</feature>
<comment type="caution">
    <text evidence="4">The sequence shown here is derived from an EMBL/GenBank/DDBJ whole genome shotgun (WGS) entry which is preliminary data.</text>
</comment>
<dbReference type="SUPFAM" id="SSF52540">
    <property type="entry name" value="P-loop containing nucleoside triphosphate hydrolases"/>
    <property type="match status" value="1"/>
</dbReference>
<dbReference type="InterPro" id="IPR050860">
    <property type="entry name" value="FeoB_GTPase"/>
</dbReference>
<feature type="transmembrane region" description="Helical" evidence="2">
    <location>
        <begin position="416"/>
        <end position="441"/>
    </location>
</feature>
<sequence length="703" mass="75972">MSTSVDPTESSRPTDHKLSQPPMTGEPGGEGEVRDRATGKVVAMLGNPNVGKTSIFNRLTNLLAKTSNFPGTTIDRRIGKVELRQGRSITLVDLPGLYSLDASSPEETVTRDFILGNPGPAPDAVLIVVDATNLQRTLFVARQALQHGCPTLIAVNMIESARKRGIEIDLTVLARKIGCPVVGISARTGEGFDRLKSQLDVLLAGPPMPVLIPCDAPDNTPCVAENALTVISDEEACGSCRVCPYADGHLWASALARESTRNGFVASDETTDRVDSFLTHTVFGPMVFAAIMLAAFSLVFYFAQFPMEMLDGGFASLSAWISQWLPEGDFQSLITDGIIGGVGGVMVFLPQICILFFMLAILEDSGYLARAVVVVDRWMRRVGLPGQAFVPLLAAHACAIPAIMSTKVIENRRDRLAAIMVIPLMTCSARLPVYSIVAAMLFPSQPLLAAVLFASAYALGMVAAFLVAFVLKMTILPGAPSPLILDLPPYRTPSLRNALRYAYERGWMFLRDAGTIILLISIAIWFLSTYPKLSDEQFAQDLASRNVVAETLDEAELENLRASADQEHAIIGRMGRFVAPVFEPLGFDWKISVGVMTSFAAREVVVSTLSILYGLGPEPEDESTLQQRLSSATDAQGNPVFTTATCVSLLVFFVLAMQCLPTQAVTKKETGSWGWAAFQFGYMTVLAYVAAWAAYNIVSSFVS</sequence>
<feature type="compositionally biased region" description="Polar residues" evidence="1">
    <location>
        <begin position="1"/>
        <end position="11"/>
    </location>
</feature>
<organism evidence="4 5">
    <name type="scientific">Neorhodopirellula pilleata</name>
    <dbReference type="NCBI Taxonomy" id="2714738"/>
    <lineage>
        <taxon>Bacteria</taxon>
        <taxon>Pseudomonadati</taxon>
        <taxon>Planctomycetota</taxon>
        <taxon>Planctomycetia</taxon>
        <taxon>Pirellulales</taxon>
        <taxon>Pirellulaceae</taxon>
        <taxon>Neorhodopirellula</taxon>
    </lineage>
</organism>
<reference evidence="4 5" key="1">
    <citation type="submission" date="2019-02" db="EMBL/GenBank/DDBJ databases">
        <title>Deep-cultivation of Planctomycetes and their phenomic and genomic characterization uncovers novel biology.</title>
        <authorList>
            <person name="Wiegand S."/>
            <person name="Jogler M."/>
            <person name="Boedeker C."/>
            <person name="Pinto D."/>
            <person name="Vollmers J."/>
            <person name="Rivas-Marin E."/>
            <person name="Kohn T."/>
            <person name="Peeters S.H."/>
            <person name="Heuer A."/>
            <person name="Rast P."/>
            <person name="Oberbeckmann S."/>
            <person name="Bunk B."/>
            <person name="Jeske O."/>
            <person name="Meyerdierks A."/>
            <person name="Storesund J.E."/>
            <person name="Kallscheuer N."/>
            <person name="Luecker S."/>
            <person name="Lage O.M."/>
            <person name="Pohl T."/>
            <person name="Merkel B.J."/>
            <person name="Hornburger P."/>
            <person name="Mueller R.-W."/>
            <person name="Bruemmer F."/>
            <person name="Labrenz M."/>
            <person name="Spormann A.M."/>
            <person name="Op Den Camp H."/>
            <person name="Overmann J."/>
            <person name="Amann R."/>
            <person name="Jetten M.S.M."/>
            <person name="Mascher T."/>
            <person name="Medema M.H."/>
            <person name="Devos D.P."/>
            <person name="Kaster A.-K."/>
            <person name="Ovreas L."/>
            <person name="Rohde M."/>
            <person name="Galperin M.Y."/>
            <person name="Jogler C."/>
        </authorList>
    </citation>
    <scope>NUCLEOTIDE SEQUENCE [LARGE SCALE GENOMIC DNA]</scope>
    <source>
        <strain evidence="4 5">Pla100</strain>
    </source>
</reference>
<evidence type="ECO:0000256" key="2">
    <source>
        <dbReference type="SAM" id="Phobius"/>
    </source>
</evidence>
<feature type="transmembrane region" description="Helical" evidence="2">
    <location>
        <begin position="282"/>
        <end position="303"/>
    </location>
</feature>
<feature type="region of interest" description="Disordered" evidence="1">
    <location>
        <begin position="1"/>
        <end position="34"/>
    </location>
</feature>
<accession>A0A5C6AKV9</accession>
<dbReference type="Pfam" id="PF07670">
    <property type="entry name" value="Gate"/>
    <property type="match status" value="2"/>
</dbReference>
<dbReference type="Pfam" id="PF07664">
    <property type="entry name" value="FeoB_C"/>
    <property type="match status" value="1"/>
</dbReference>
<feature type="transmembrane region" description="Helical" evidence="2">
    <location>
        <begin position="338"/>
        <end position="362"/>
    </location>
</feature>
<keyword evidence="2" id="KW-0472">Membrane</keyword>
<feature type="transmembrane region" description="Helical" evidence="2">
    <location>
        <begin position="509"/>
        <end position="528"/>
    </location>
</feature>
<evidence type="ECO:0000313" key="4">
    <source>
        <dbReference type="EMBL" id="TWT98823.1"/>
    </source>
</evidence>
<dbReference type="InterPro" id="IPR011642">
    <property type="entry name" value="Gate_dom"/>
</dbReference>
<dbReference type="CDD" id="cd01879">
    <property type="entry name" value="FeoB"/>
    <property type="match status" value="1"/>
</dbReference>
<dbReference type="EMBL" id="SJPM01000003">
    <property type="protein sequence ID" value="TWT98823.1"/>
    <property type="molecule type" value="Genomic_DNA"/>
</dbReference>